<comment type="function">
    <text evidence="6">Possesses non-specific lipolytic acyl hydrolase (LAH) activity. Hydrolyzes phospholipids as well as galactolipids. May play a role in disease resistance.</text>
</comment>
<dbReference type="AlphaFoldDB" id="A0A1D6L6Q9"/>
<keyword evidence="5 8" id="KW-0443">Lipid metabolism</keyword>
<gene>
    <name evidence="11" type="ORF">ZEAMMB73_Zm00001d034340</name>
</gene>
<dbReference type="EnsemblPlants" id="Zm00001eb059800_T002">
    <property type="protein sequence ID" value="Zm00001eb059800_P002"/>
    <property type="gene ID" value="Zm00001eb059800"/>
</dbReference>
<comment type="function">
    <text evidence="8">Lipolytic acyl hydrolase (LAH).</text>
</comment>
<keyword evidence="14" id="KW-1267">Proteomics identification</keyword>
<evidence type="ECO:0000256" key="1">
    <source>
        <dbReference type="ARBA" id="ARBA00010240"/>
    </source>
</evidence>
<dbReference type="Gramene" id="Zm00001eb059800_T002">
    <property type="protein sequence ID" value="Zm00001eb059800_P002"/>
    <property type="gene ID" value="Zm00001eb059800"/>
</dbReference>
<evidence type="ECO:0000313" key="13">
    <source>
        <dbReference type="Proteomes" id="UP000007305"/>
    </source>
</evidence>
<comment type="domain">
    <text evidence="8">The nitrogen atoms of the two glycine residues in the GGXR motif define the oxyanion hole, and stabilize the oxyanion that forms during the nucleophilic attack by the catalytic serine during substrate cleavage.</text>
</comment>
<evidence type="ECO:0000256" key="6">
    <source>
        <dbReference type="ARBA" id="ARBA00025642"/>
    </source>
</evidence>
<organism evidence="11">
    <name type="scientific">Zea mays</name>
    <name type="common">Maize</name>
    <dbReference type="NCBI Taxonomy" id="4577"/>
    <lineage>
        <taxon>Eukaryota</taxon>
        <taxon>Viridiplantae</taxon>
        <taxon>Streptophyta</taxon>
        <taxon>Embryophyta</taxon>
        <taxon>Tracheophyta</taxon>
        <taxon>Spermatophyta</taxon>
        <taxon>Magnoliopsida</taxon>
        <taxon>Liliopsida</taxon>
        <taxon>Poales</taxon>
        <taxon>Poaceae</taxon>
        <taxon>PACMAD clade</taxon>
        <taxon>Panicoideae</taxon>
        <taxon>Andropogonodae</taxon>
        <taxon>Andropogoneae</taxon>
        <taxon>Tripsacinae</taxon>
        <taxon>Zea</taxon>
    </lineage>
</organism>
<evidence type="ECO:0000256" key="3">
    <source>
        <dbReference type="ARBA" id="ARBA00022821"/>
    </source>
</evidence>
<evidence type="ECO:0000313" key="11">
    <source>
        <dbReference type="EMBL" id="ONM09983.1"/>
    </source>
</evidence>
<dbReference type="GO" id="GO:0016042">
    <property type="term" value="P:lipid catabolic process"/>
    <property type="evidence" value="ECO:0007669"/>
    <property type="project" value="UniProtKB-KW"/>
</dbReference>
<dbReference type="InterPro" id="IPR016035">
    <property type="entry name" value="Acyl_Trfase/lysoPLipase"/>
</dbReference>
<dbReference type="ExpressionAtlas" id="A0A1D6L6Q9">
    <property type="expression patterns" value="baseline and differential"/>
</dbReference>
<proteinExistence type="evidence at protein level"/>
<dbReference type="Proteomes" id="UP000007305">
    <property type="component" value="Chromosome 1"/>
</dbReference>
<dbReference type="SUPFAM" id="SSF52151">
    <property type="entry name" value="FabD/lysophospholipase-like"/>
    <property type="match status" value="1"/>
</dbReference>
<reference evidence="11 13" key="1">
    <citation type="submission" date="2015-12" db="EMBL/GenBank/DDBJ databases">
        <title>Update maize B73 reference genome by single molecule sequencing technologies.</title>
        <authorList>
            <consortium name="Maize Genome Sequencing Project"/>
            <person name="Ware D."/>
        </authorList>
    </citation>
    <scope>NUCLEOTIDE SEQUENCE [LARGE SCALE GENOMIC DNA]</scope>
    <source>
        <strain evidence="13">cv. B73</strain>
        <tissue evidence="11">Seedling</tissue>
    </source>
</reference>
<dbReference type="GO" id="GO:0006952">
    <property type="term" value="P:defense response"/>
    <property type="evidence" value="ECO:0007669"/>
    <property type="project" value="UniProtKB-KW"/>
</dbReference>
<keyword evidence="4 8" id="KW-0442">Lipid degradation</keyword>
<comment type="caution">
    <text evidence="7">Lacks conserved residue(s) required for the propagation of feature annotation.</text>
</comment>
<feature type="compositionally biased region" description="Low complexity" evidence="9">
    <location>
        <begin position="402"/>
        <end position="413"/>
    </location>
</feature>
<dbReference type="OMA" id="YDMSSRA"/>
<feature type="short sequence motif" description="GXGXXG" evidence="7">
    <location>
        <begin position="71"/>
        <end position="76"/>
    </location>
</feature>
<dbReference type="PANTHER" id="PTHR32241">
    <property type="entry name" value="PATATIN-LIKE PROTEIN 6"/>
    <property type="match status" value="1"/>
</dbReference>
<evidence type="ECO:0000259" key="10">
    <source>
        <dbReference type="PROSITE" id="PS51635"/>
    </source>
</evidence>
<reference evidence="12" key="3">
    <citation type="submission" date="2021-05" db="UniProtKB">
        <authorList>
            <consortium name="EnsemblPlants"/>
        </authorList>
    </citation>
    <scope>IDENTIFICATION</scope>
    <source>
        <strain evidence="12">cv. B73</strain>
    </source>
</reference>
<dbReference type="GO" id="GO:0016787">
    <property type="term" value="F:hydrolase activity"/>
    <property type="evidence" value="ECO:0007669"/>
    <property type="project" value="UniProtKB-KW"/>
</dbReference>
<evidence type="ECO:0000256" key="4">
    <source>
        <dbReference type="ARBA" id="ARBA00022963"/>
    </source>
</evidence>
<evidence type="ECO:0007829" key="14">
    <source>
        <dbReference type="PeptideAtlas" id="A0A1D6L6Q9"/>
    </source>
</evidence>
<evidence type="ECO:0000256" key="8">
    <source>
        <dbReference type="RuleBase" id="RU361262"/>
    </source>
</evidence>
<dbReference type="InterPro" id="IPR002641">
    <property type="entry name" value="PNPLA_dom"/>
</dbReference>
<evidence type="ECO:0000256" key="7">
    <source>
        <dbReference type="PROSITE-ProRule" id="PRU01161"/>
    </source>
</evidence>
<keyword evidence="2 8" id="KW-0378">Hydrolase</keyword>
<dbReference type="EMBL" id="CM007647">
    <property type="protein sequence ID" value="ONM09983.1"/>
    <property type="molecule type" value="Genomic_DNA"/>
</dbReference>
<evidence type="ECO:0000256" key="2">
    <source>
        <dbReference type="ARBA" id="ARBA00022801"/>
    </source>
</evidence>
<evidence type="ECO:0000313" key="12">
    <source>
        <dbReference type="EnsemblPlants" id="Zm00001eb059800_P002"/>
    </source>
</evidence>
<dbReference type="eggNOG" id="KOG0513">
    <property type="taxonomic scope" value="Eukaryota"/>
</dbReference>
<dbReference type="EC" id="3.1.1.-" evidence="8"/>
<dbReference type="Gene3D" id="3.40.1090.10">
    <property type="entry name" value="Cytosolic phospholipase A2 catalytic domain"/>
    <property type="match status" value="1"/>
</dbReference>
<dbReference type="PaxDb" id="4577-GRMZM2G058414_P01"/>
<dbReference type="Pfam" id="PF01734">
    <property type="entry name" value="Patatin"/>
    <property type="match status" value="1"/>
</dbReference>
<reference evidence="12" key="2">
    <citation type="submission" date="2019-07" db="EMBL/GenBank/DDBJ databases">
        <authorList>
            <person name="Seetharam A."/>
            <person name="Woodhouse M."/>
            <person name="Cannon E."/>
        </authorList>
    </citation>
    <scope>NUCLEOTIDE SEQUENCE [LARGE SCALE GENOMIC DNA]</scope>
    <source>
        <strain evidence="12">cv. B73</strain>
    </source>
</reference>
<evidence type="ECO:0000256" key="5">
    <source>
        <dbReference type="ARBA" id="ARBA00023098"/>
    </source>
</evidence>
<keyword evidence="13" id="KW-1185">Reference proteome</keyword>
<evidence type="ECO:0000256" key="9">
    <source>
        <dbReference type="SAM" id="MobiDB-lite"/>
    </source>
</evidence>
<comment type="similarity">
    <text evidence="1 8">Belongs to the patatin family.</text>
</comment>
<dbReference type="STRING" id="4577.A0A1D6L6Q9"/>
<name>A0A1D6L6Q9_MAIZE</name>
<dbReference type="PANTHER" id="PTHR32241:SF12">
    <property type="entry name" value="OS03G0784100 PROTEIN"/>
    <property type="match status" value="1"/>
</dbReference>
<dbReference type="PROSITE" id="PS51635">
    <property type="entry name" value="PNPLA"/>
    <property type="match status" value="1"/>
</dbReference>
<keyword evidence="3" id="KW-0611">Plant defense</keyword>
<protein>
    <recommendedName>
        <fullName evidence="8">Patatin</fullName>
        <ecNumber evidence="8">3.1.1.-</ecNumber>
    </recommendedName>
</protein>
<feature type="region of interest" description="Disordered" evidence="9">
    <location>
        <begin position="395"/>
        <end position="416"/>
    </location>
</feature>
<feature type="domain" description="PNPLA" evidence="10">
    <location>
        <begin position="67"/>
        <end position="268"/>
    </location>
</feature>
<sequence>MESARAAADQAAGLDVDKLTYEIFSILESKFLFGYDDPKLFSPASAGASPSPGAAAAAAASSKVCILSIDGGGGGGRAADGLLAGAALVRLEASLRRRTGDDGARLADFFDVAAGSGAGGVLAAMLVARGADGRPRFSADDALAFLLRSLRRGSGGLGLGLGLRALFKSLRRPGGGAAAAFRGVFGDLTLRDTVRPVLVPCYDLGTAAPFLFSRADAVETRAYDFRLRDVCAATCAGDSVEARSCDGSTRIAAVGGGVALANPTAAAITHVLNNRRDFPLAAGVDDLLVVSIGSGEADQRGAASSASQIVRIAAEGVADTVDQAVAMAFGHNRTTNYIRIQATGTPRGASRGAAAEAEEMLAQRNVESVLFRGKVVAEQTNAEKLERLAHELVKERDRRRASASASPAAAAPALVKHHRPSAAPSYSSLVSHTLASIM</sequence>
<dbReference type="CDD" id="cd07199">
    <property type="entry name" value="Pat17_PNPLA8_PNPLA9_like"/>
    <property type="match status" value="1"/>
</dbReference>
<dbReference type="SMR" id="A0A1D6L6Q9"/>
<accession>A0A1D6L6Q9</accession>